<comment type="caution">
    <text evidence="2">The sequence shown here is derived from an EMBL/GenBank/DDBJ whole genome shotgun (WGS) entry which is preliminary data.</text>
</comment>
<evidence type="ECO:0000313" key="3">
    <source>
        <dbReference type="Proteomes" id="UP000272400"/>
    </source>
</evidence>
<dbReference type="InterPro" id="IPR029032">
    <property type="entry name" value="AhpD-like"/>
</dbReference>
<dbReference type="Pfam" id="PF02627">
    <property type="entry name" value="CMD"/>
    <property type="match status" value="1"/>
</dbReference>
<name>A0A3N1D1P0_9ACTN</name>
<dbReference type="EMBL" id="RJKE01000001">
    <property type="protein sequence ID" value="ROO87426.1"/>
    <property type="molecule type" value="Genomic_DNA"/>
</dbReference>
<dbReference type="RefSeq" id="WP_123666712.1">
    <property type="nucleotide sequence ID" value="NZ_RJKE01000001.1"/>
</dbReference>
<dbReference type="PANTHER" id="PTHR34846">
    <property type="entry name" value="4-CARBOXYMUCONOLACTONE DECARBOXYLASE FAMILY PROTEIN (AFU_ORTHOLOGUE AFUA_6G11590)"/>
    <property type="match status" value="1"/>
</dbReference>
<proteinExistence type="predicted"/>
<keyword evidence="2" id="KW-0560">Oxidoreductase</keyword>
<dbReference type="GO" id="GO:0051920">
    <property type="term" value="F:peroxiredoxin activity"/>
    <property type="evidence" value="ECO:0007669"/>
    <property type="project" value="InterPro"/>
</dbReference>
<dbReference type="Proteomes" id="UP000272400">
    <property type="component" value="Unassembled WGS sequence"/>
</dbReference>
<dbReference type="SUPFAM" id="SSF69118">
    <property type="entry name" value="AhpD-like"/>
    <property type="match status" value="1"/>
</dbReference>
<feature type="domain" description="Carboxymuconolactone decarboxylase-like" evidence="1">
    <location>
        <begin position="55"/>
        <end position="127"/>
    </location>
</feature>
<dbReference type="InterPro" id="IPR003779">
    <property type="entry name" value="CMD-like"/>
</dbReference>
<keyword evidence="3" id="KW-1185">Reference proteome</keyword>
<dbReference type="Gene3D" id="1.20.1290.10">
    <property type="entry name" value="AhpD-like"/>
    <property type="match status" value="1"/>
</dbReference>
<dbReference type="OrthoDB" id="4704294at2"/>
<accession>A0A3N1D1P0</accession>
<organism evidence="2 3">
    <name type="scientific">Actinocorallia herbida</name>
    <dbReference type="NCBI Taxonomy" id="58109"/>
    <lineage>
        <taxon>Bacteria</taxon>
        <taxon>Bacillati</taxon>
        <taxon>Actinomycetota</taxon>
        <taxon>Actinomycetes</taxon>
        <taxon>Streptosporangiales</taxon>
        <taxon>Thermomonosporaceae</taxon>
        <taxon>Actinocorallia</taxon>
    </lineage>
</organism>
<reference evidence="2 3" key="1">
    <citation type="submission" date="2018-11" db="EMBL/GenBank/DDBJ databases">
        <title>Sequencing the genomes of 1000 actinobacteria strains.</title>
        <authorList>
            <person name="Klenk H.-P."/>
        </authorList>
    </citation>
    <scope>NUCLEOTIDE SEQUENCE [LARGE SCALE GENOMIC DNA]</scope>
    <source>
        <strain evidence="2 3">DSM 44254</strain>
    </source>
</reference>
<evidence type="ECO:0000259" key="1">
    <source>
        <dbReference type="Pfam" id="PF02627"/>
    </source>
</evidence>
<protein>
    <submittedName>
        <fullName evidence="2">Alkylhydroperoxidase family enzyme</fullName>
    </submittedName>
</protein>
<dbReference type="AlphaFoldDB" id="A0A3N1D1P0"/>
<dbReference type="PANTHER" id="PTHR34846:SF5">
    <property type="entry name" value="CARBOXYMUCONOLACTONE DECARBOXYLASE-LIKE DOMAIN-CONTAINING PROTEIN"/>
    <property type="match status" value="1"/>
</dbReference>
<sequence length="201" mass="22442">MNQRRIPPRPVDDWTEEVDEAFSVLRAHVPGGQAAAPGPATRPQSNILGIYAWHPDFIRGWMPFSNHLRHSTLSDRVREMAIIRTTWLGFGEYEWAQHVRMSRAGGYLTDAEIDALSEGPDAAEWSAPDAAIVRAVDEQYGAKNIADATWSELEAQFSRAQLLDFVFTVGTYDMHCTAFNVLGLELDAGMTGFPEGHRRTP</sequence>
<gene>
    <name evidence="2" type="ORF">EDD29_5034</name>
</gene>
<keyword evidence="2" id="KW-0575">Peroxidase</keyword>
<evidence type="ECO:0000313" key="2">
    <source>
        <dbReference type="EMBL" id="ROO87426.1"/>
    </source>
</evidence>